<proteinExistence type="predicted"/>
<sequence length="88" mass="9884">MLHKLRASTLVTLGKTGQLMATATTTTFDCLPDCFVKLKQAAMDYLPILKAVFELPHQTHSIYFSTPSKKNTCDLPTTRNIRPNCLRN</sequence>
<evidence type="ECO:0000313" key="1">
    <source>
        <dbReference type="EMBL" id="BFG02691.1"/>
    </source>
</evidence>
<organism evidence="1 2">
    <name type="scientific">Drosophila madeirensis</name>
    <name type="common">Fruit fly</name>
    <dbReference type="NCBI Taxonomy" id="30013"/>
    <lineage>
        <taxon>Eukaryota</taxon>
        <taxon>Metazoa</taxon>
        <taxon>Ecdysozoa</taxon>
        <taxon>Arthropoda</taxon>
        <taxon>Hexapoda</taxon>
        <taxon>Insecta</taxon>
        <taxon>Pterygota</taxon>
        <taxon>Neoptera</taxon>
        <taxon>Endopterygota</taxon>
        <taxon>Diptera</taxon>
        <taxon>Brachycera</taxon>
        <taxon>Muscomorpha</taxon>
        <taxon>Ephydroidea</taxon>
        <taxon>Drosophilidae</taxon>
        <taxon>Drosophila</taxon>
        <taxon>Sophophora</taxon>
    </lineage>
</organism>
<reference evidence="1 2" key="1">
    <citation type="submission" date="2024-02" db="EMBL/GenBank/DDBJ databases">
        <title>A chromosome-level genome assembly of Drosophila madeirensis, a fruit fly species endemic to Madeira island.</title>
        <authorList>
            <person name="Tomihara K."/>
            <person name="Llopart A."/>
            <person name="Yamamoto D."/>
        </authorList>
    </citation>
    <scope>NUCLEOTIDE SEQUENCE [LARGE SCALE GENOMIC DNA]</scope>
    <source>
        <strain evidence="1 2">RF1</strain>
    </source>
</reference>
<accession>A0AAU9G4K2</accession>
<protein>
    <submittedName>
        <fullName evidence="1">Uncharacterized protein</fullName>
    </submittedName>
</protein>
<name>A0AAU9G4K2_DROMD</name>
<keyword evidence="2" id="KW-1185">Reference proteome</keyword>
<evidence type="ECO:0000313" key="2">
    <source>
        <dbReference type="Proteomes" id="UP001500889"/>
    </source>
</evidence>
<dbReference type="Proteomes" id="UP001500889">
    <property type="component" value="Chromosome A"/>
</dbReference>
<dbReference type="AlphaFoldDB" id="A0AAU9G4K2"/>
<gene>
    <name evidence="1" type="ORF">DMAD_02130</name>
</gene>
<dbReference type="EMBL" id="AP029266">
    <property type="protein sequence ID" value="BFG02691.1"/>
    <property type="molecule type" value="Genomic_DNA"/>
</dbReference>